<dbReference type="EMBL" id="JAPVEA010000001">
    <property type="protein sequence ID" value="KAJ5464473.1"/>
    <property type="molecule type" value="Genomic_DNA"/>
</dbReference>
<accession>A0AAD6G764</accession>
<dbReference type="AlphaFoldDB" id="A0AAD6G764"/>
<dbReference type="Pfam" id="PF02515">
    <property type="entry name" value="CoA_transf_3"/>
    <property type="match status" value="1"/>
</dbReference>
<dbReference type="Gene3D" id="3.30.1540.10">
    <property type="entry name" value="formyl-coa transferase, domain 3"/>
    <property type="match status" value="1"/>
</dbReference>
<comment type="similarity">
    <text evidence="1">Belongs to the CoA-transferase III family.</text>
</comment>
<proteinExistence type="inferred from homology"/>
<evidence type="ECO:0000256" key="1">
    <source>
        <dbReference type="ARBA" id="ARBA00008383"/>
    </source>
</evidence>
<dbReference type="SUPFAM" id="SSF89796">
    <property type="entry name" value="CoA-transferase family III (CaiB/BaiF)"/>
    <property type="match status" value="1"/>
</dbReference>
<reference evidence="3" key="2">
    <citation type="journal article" date="2023" name="IMA Fungus">
        <title>Comparative genomic study of the Penicillium genus elucidates a diverse pangenome and 15 lateral gene transfer events.</title>
        <authorList>
            <person name="Petersen C."/>
            <person name="Sorensen T."/>
            <person name="Nielsen M.R."/>
            <person name="Sondergaard T.E."/>
            <person name="Sorensen J.L."/>
            <person name="Fitzpatrick D.A."/>
            <person name="Frisvad J.C."/>
            <person name="Nielsen K.L."/>
        </authorList>
    </citation>
    <scope>NUCLEOTIDE SEQUENCE</scope>
    <source>
        <strain evidence="3">IBT 16125</strain>
    </source>
</reference>
<dbReference type="GeneID" id="81593796"/>
<evidence type="ECO:0000313" key="3">
    <source>
        <dbReference type="EMBL" id="KAJ5464473.1"/>
    </source>
</evidence>
<sequence length="462" mass="50231">MPPWIRTLTPQSYTSALPRSPIILGVRRCHAQASHTQAGPLAGVKILDLSRVLAGPFCTQILADYGADVIKVEHPKGGDDTRLWREAGEEAIWKPNTKDTSLYFNTINRNKRSISVNLKHEKGRAVVLQLAKKADVVVENFIPGKLDSLGLGYEVLKKTNPSLILASISGYGADGPYAQRAGYDVIGAAEGGLLHVTGEGDGPPTKPGVGIIDMCTGLYLHGAIASALLAREKTGLGQKIDTSLFETTISTLANVGMAWLNLGKEAQRWGTGHPTIVPYEAFTTKDAHIVVGAVNDRQFNVLCERLGNTKLAQDPRFRDNNSRVENRKELKYILDKELASESTSFWEERFEGSGLPYGPINNMEKVFSHPQAIARNMIETVEQGAALSGKIQVLGKFFTILFTLFEAFTETVVQTGMPVKFSESKGSIRRGPPGLGEHTDDILQELGVPSTAISDLRKNGVI</sequence>
<dbReference type="PANTHER" id="PTHR48207:SF3">
    <property type="entry name" value="SUCCINATE--HYDROXYMETHYLGLUTARATE COA-TRANSFERASE"/>
    <property type="match status" value="1"/>
</dbReference>
<dbReference type="GO" id="GO:0047369">
    <property type="term" value="F:succinate-hydroxymethylglutarate CoA-transferase activity"/>
    <property type="evidence" value="ECO:0007669"/>
    <property type="project" value="TreeGrafter"/>
</dbReference>
<dbReference type="RefSeq" id="XP_056771320.1">
    <property type="nucleotide sequence ID" value="XM_056903553.1"/>
</dbReference>
<keyword evidence="4" id="KW-1185">Reference proteome</keyword>
<protein>
    <submittedName>
        <fullName evidence="3">CoA-transferase family III domain-containing protein</fullName>
    </submittedName>
</protein>
<dbReference type="Proteomes" id="UP001213681">
    <property type="component" value="Unassembled WGS sequence"/>
</dbReference>
<dbReference type="InterPro" id="IPR050483">
    <property type="entry name" value="CoA-transferase_III_domain"/>
</dbReference>
<evidence type="ECO:0000313" key="4">
    <source>
        <dbReference type="Proteomes" id="UP001213681"/>
    </source>
</evidence>
<dbReference type="Gene3D" id="3.40.50.10540">
    <property type="entry name" value="Crotonobetainyl-coa:carnitine coa-transferase, domain 1"/>
    <property type="match status" value="2"/>
</dbReference>
<keyword evidence="2" id="KW-0808">Transferase</keyword>
<comment type="caution">
    <text evidence="3">The sequence shown here is derived from an EMBL/GenBank/DDBJ whole genome shotgun (WGS) entry which is preliminary data.</text>
</comment>
<dbReference type="GO" id="GO:0005739">
    <property type="term" value="C:mitochondrion"/>
    <property type="evidence" value="ECO:0007669"/>
    <property type="project" value="TreeGrafter"/>
</dbReference>
<organism evidence="3 4">
    <name type="scientific">Penicillium daleae</name>
    <dbReference type="NCBI Taxonomy" id="63821"/>
    <lineage>
        <taxon>Eukaryota</taxon>
        <taxon>Fungi</taxon>
        <taxon>Dikarya</taxon>
        <taxon>Ascomycota</taxon>
        <taxon>Pezizomycotina</taxon>
        <taxon>Eurotiomycetes</taxon>
        <taxon>Eurotiomycetidae</taxon>
        <taxon>Eurotiales</taxon>
        <taxon>Aspergillaceae</taxon>
        <taxon>Penicillium</taxon>
    </lineage>
</organism>
<dbReference type="InterPro" id="IPR003673">
    <property type="entry name" value="CoA-Trfase_fam_III"/>
</dbReference>
<gene>
    <name evidence="3" type="ORF">N7458_000159</name>
</gene>
<name>A0AAD6G764_9EURO</name>
<dbReference type="InterPro" id="IPR023606">
    <property type="entry name" value="CoA-Trfase_III_dom_1_sf"/>
</dbReference>
<dbReference type="InterPro" id="IPR044855">
    <property type="entry name" value="CoA-Trfase_III_dom3_sf"/>
</dbReference>
<reference evidence="3" key="1">
    <citation type="submission" date="2022-12" db="EMBL/GenBank/DDBJ databases">
        <authorList>
            <person name="Petersen C."/>
        </authorList>
    </citation>
    <scope>NUCLEOTIDE SEQUENCE</scope>
    <source>
        <strain evidence="3">IBT 16125</strain>
    </source>
</reference>
<evidence type="ECO:0000256" key="2">
    <source>
        <dbReference type="ARBA" id="ARBA00022679"/>
    </source>
</evidence>
<dbReference type="PANTHER" id="PTHR48207">
    <property type="entry name" value="SUCCINATE--HYDROXYMETHYLGLUTARATE COA-TRANSFERASE"/>
    <property type="match status" value="1"/>
</dbReference>